<sequence length="287" mass="31864">MKLFRFGPLGKERPGVIIAQARLDVSRFGEDYNERFFESDGLARLEKWLGANLENCPVVPPDARLGSCISRPSKIICVGLNYVRHAHETNAPIPKEPILFFKSTTALCGPYDNVVIPKRSFKTDWEVELAVVIGKVARHVEERRALDFVAGYALHNDYSERAFQLERGGQWVKGKSADTFAPLGPLLVTADEIEDPNNLSLWLTVNNERLQDSTTSDMIFPVPVLISYISQFMTLLPGDVISTGTPSGVGLGLKPPRFVRPGDVIELGIDRLGTQRQIAVSYEEQPA</sequence>
<evidence type="ECO:0000256" key="2">
    <source>
        <dbReference type="ARBA" id="ARBA00022723"/>
    </source>
</evidence>
<dbReference type="InterPro" id="IPR036663">
    <property type="entry name" value="Fumarylacetoacetase_C_sf"/>
</dbReference>
<comment type="similarity">
    <text evidence="1">Belongs to the FAH family.</text>
</comment>
<evidence type="ECO:0000259" key="3">
    <source>
        <dbReference type="Pfam" id="PF01557"/>
    </source>
</evidence>
<protein>
    <submittedName>
        <fullName evidence="4">FAA hydrolase family protein</fullName>
    </submittedName>
</protein>
<evidence type="ECO:0000256" key="1">
    <source>
        <dbReference type="ARBA" id="ARBA00010211"/>
    </source>
</evidence>
<feature type="domain" description="Fumarylacetoacetase-like C-terminal" evidence="3">
    <location>
        <begin position="74"/>
        <end position="277"/>
    </location>
</feature>
<organism evidence="4 5">
    <name type="scientific">Chryseolinea soli</name>
    <dbReference type="NCBI Taxonomy" id="2321403"/>
    <lineage>
        <taxon>Bacteria</taxon>
        <taxon>Pseudomonadati</taxon>
        <taxon>Bacteroidota</taxon>
        <taxon>Cytophagia</taxon>
        <taxon>Cytophagales</taxon>
        <taxon>Fulvivirgaceae</taxon>
        <taxon>Chryseolinea</taxon>
    </lineage>
</organism>
<accession>A0A385SQY3</accession>
<dbReference type="KEGG" id="chk:D4L85_15810"/>
<dbReference type="Pfam" id="PF01557">
    <property type="entry name" value="FAA_hydrolase"/>
    <property type="match status" value="1"/>
</dbReference>
<dbReference type="EMBL" id="CP032382">
    <property type="protein sequence ID" value="AYB31940.1"/>
    <property type="molecule type" value="Genomic_DNA"/>
</dbReference>
<dbReference type="InterPro" id="IPR051121">
    <property type="entry name" value="FAH"/>
</dbReference>
<dbReference type="AlphaFoldDB" id="A0A385SQY3"/>
<dbReference type="Gene3D" id="3.90.850.10">
    <property type="entry name" value="Fumarylacetoacetase-like, C-terminal domain"/>
    <property type="match status" value="1"/>
</dbReference>
<dbReference type="GO" id="GO:0019752">
    <property type="term" value="P:carboxylic acid metabolic process"/>
    <property type="evidence" value="ECO:0007669"/>
    <property type="project" value="UniProtKB-ARBA"/>
</dbReference>
<dbReference type="SUPFAM" id="SSF56529">
    <property type="entry name" value="FAH"/>
    <property type="match status" value="1"/>
</dbReference>
<dbReference type="PANTHER" id="PTHR42796">
    <property type="entry name" value="FUMARYLACETOACETATE HYDROLASE DOMAIN-CONTAINING PROTEIN 2A-RELATED"/>
    <property type="match status" value="1"/>
</dbReference>
<reference evidence="5" key="1">
    <citation type="submission" date="2018-09" db="EMBL/GenBank/DDBJ databases">
        <title>Chryseolinea sp. KIS68-18 isolated from soil.</title>
        <authorList>
            <person name="Weon H.-Y."/>
            <person name="Kwon S.-W."/>
            <person name="Lee S.A."/>
        </authorList>
    </citation>
    <scope>NUCLEOTIDE SEQUENCE [LARGE SCALE GENOMIC DNA]</scope>
    <source>
        <strain evidence="5">KIS68-18</strain>
    </source>
</reference>
<dbReference type="RefSeq" id="WP_119755201.1">
    <property type="nucleotide sequence ID" value="NZ_CP032382.1"/>
</dbReference>
<dbReference type="OrthoDB" id="9805307at2"/>
<evidence type="ECO:0000313" key="4">
    <source>
        <dbReference type="EMBL" id="AYB31940.1"/>
    </source>
</evidence>
<keyword evidence="5" id="KW-1185">Reference proteome</keyword>
<proteinExistence type="inferred from homology"/>
<evidence type="ECO:0000313" key="5">
    <source>
        <dbReference type="Proteomes" id="UP000266183"/>
    </source>
</evidence>
<dbReference type="GO" id="GO:0016787">
    <property type="term" value="F:hydrolase activity"/>
    <property type="evidence" value="ECO:0007669"/>
    <property type="project" value="UniProtKB-KW"/>
</dbReference>
<name>A0A385SQY3_9BACT</name>
<gene>
    <name evidence="4" type="ORF">D4L85_15810</name>
</gene>
<dbReference type="InterPro" id="IPR011234">
    <property type="entry name" value="Fumarylacetoacetase-like_C"/>
</dbReference>
<dbReference type="PANTHER" id="PTHR42796:SF4">
    <property type="entry name" value="FUMARYLACETOACETATE HYDROLASE DOMAIN-CONTAINING PROTEIN 2A"/>
    <property type="match status" value="1"/>
</dbReference>
<keyword evidence="4" id="KW-0378">Hydrolase</keyword>
<dbReference type="GO" id="GO:0016853">
    <property type="term" value="F:isomerase activity"/>
    <property type="evidence" value="ECO:0007669"/>
    <property type="project" value="UniProtKB-ARBA"/>
</dbReference>
<dbReference type="Proteomes" id="UP000266183">
    <property type="component" value="Chromosome"/>
</dbReference>
<dbReference type="GO" id="GO:0046872">
    <property type="term" value="F:metal ion binding"/>
    <property type="evidence" value="ECO:0007669"/>
    <property type="project" value="UniProtKB-KW"/>
</dbReference>
<dbReference type="FunFam" id="3.90.850.10:FF:000002">
    <property type="entry name" value="2-hydroxyhepta-2,4-diene-1,7-dioate isomerase"/>
    <property type="match status" value="1"/>
</dbReference>
<keyword evidence="2" id="KW-0479">Metal-binding</keyword>